<accession>A0A1C3MZL6</accession>
<dbReference type="RefSeq" id="WP_157741551.1">
    <property type="nucleotide sequence ID" value="NZ_JBHRWG010000003.1"/>
</dbReference>
<feature type="transmembrane region" description="Helical" evidence="1">
    <location>
        <begin position="35"/>
        <end position="56"/>
    </location>
</feature>
<name>A0A1C3MZL6_9ACTN</name>
<keyword evidence="1" id="KW-1133">Transmembrane helix</keyword>
<proteinExistence type="predicted"/>
<evidence type="ECO:0000256" key="1">
    <source>
        <dbReference type="SAM" id="Phobius"/>
    </source>
</evidence>
<reference evidence="3" key="1">
    <citation type="submission" date="2016-06" db="EMBL/GenBank/DDBJ databases">
        <authorList>
            <person name="Varghese N."/>
        </authorList>
    </citation>
    <scope>NUCLEOTIDE SEQUENCE [LARGE SCALE GENOMIC DNA]</scope>
    <source>
        <strain evidence="3">DSM 45344</strain>
    </source>
</reference>
<dbReference type="AlphaFoldDB" id="A0A1C3MZL6"/>
<keyword evidence="3" id="KW-1185">Reference proteome</keyword>
<keyword evidence="1" id="KW-0472">Membrane</keyword>
<dbReference type="Proteomes" id="UP000199393">
    <property type="component" value="Chromosome I"/>
</dbReference>
<gene>
    <name evidence="2" type="ORF">GA0070620_1266</name>
</gene>
<organism evidence="2 3">
    <name type="scientific">Micromonospora krabiensis</name>
    <dbReference type="NCBI Taxonomy" id="307121"/>
    <lineage>
        <taxon>Bacteria</taxon>
        <taxon>Bacillati</taxon>
        <taxon>Actinomycetota</taxon>
        <taxon>Actinomycetes</taxon>
        <taxon>Micromonosporales</taxon>
        <taxon>Micromonosporaceae</taxon>
        <taxon>Micromonospora</taxon>
    </lineage>
</organism>
<keyword evidence="1" id="KW-0812">Transmembrane</keyword>
<evidence type="ECO:0000313" key="2">
    <source>
        <dbReference type="EMBL" id="SBV25786.1"/>
    </source>
</evidence>
<dbReference type="EMBL" id="LT598496">
    <property type="protein sequence ID" value="SBV25786.1"/>
    <property type="molecule type" value="Genomic_DNA"/>
</dbReference>
<evidence type="ECO:0000313" key="3">
    <source>
        <dbReference type="Proteomes" id="UP000199393"/>
    </source>
</evidence>
<protein>
    <submittedName>
        <fullName evidence="2">Uncharacterized protein</fullName>
    </submittedName>
</protein>
<sequence>MAGSGGGSWQRASVVGVVLLCTAVRAPDVINEGGWRAWLVVPVVLGVLALTGAQLWSALRGRRGAADPDRARD</sequence>